<feature type="coiled-coil region" evidence="8">
    <location>
        <begin position="1460"/>
        <end position="1508"/>
    </location>
</feature>
<keyword evidence="6" id="KW-0206">Cytoskeleton</keyword>
<feature type="coiled-coil region" evidence="8">
    <location>
        <begin position="2141"/>
        <end position="2343"/>
    </location>
</feature>
<feature type="compositionally biased region" description="Basic residues" evidence="9">
    <location>
        <begin position="1805"/>
        <end position="1818"/>
    </location>
</feature>
<feature type="coiled-coil region" evidence="8">
    <location>
        <begin position="585"/>
        <end position="633"/>
    </location>
</feature>
<protein>
    <submittedName>
        <fullName evidence="10">Unnamed protein product</fullName>
    </submittedName>
</protein>
<feature type="compositionally biased region" description="Basic and acidic residues" evidence="9">
    <location>
        <begin position="1519"/>
        <end position="1534"/>
    </location>
</feature>
<feature type="compositionally biased region" description="Polar residues" evidence="9">
    <location>
        <begin position="2107"/>
        <end position="2119"/>
    </location>
</feature>
<feature type="region of interest" description="Disordered" evidence="9">
    <location>
        <begin position="1516"/>
        <end position="1540"/>
    </location>
</feature>
<feature type="region of interest" description="Disordered" evidence="9">
    <location>
        <begin position="726"/>
        <end position="769"/>
    </location>
</feature>
<dbReference type="EMBL" id="BSXW01000074">
    <property type="protein sequence ID" value="GMF11401.1"/>
    <property type="molecule type" value="Genomic_DNA"/>
</dbReference>
<feature type="coiled-coil region" evidence="8">
    <location>
        <begin position="1562"/>
        <end position="1612"/>
    </location>
</feature>
<feature type="compositionally biased region" description="Low complexity" evidence="9">
    <location>
        <begin position="2126"/>
        <end position="2136"/>
    </location>
</feature>
<evidence type="ECO:0000256" key="5">
    <source>
        <dbReference type="ARBA" id="ARBA00023054"/>
    </source>
</evidence>
<feature type="region of interest" description="Disordered" evidence="9">
    <location>
        <begin position="2102"/>
        <end position="2137"/>
    </location>
</feature>
<accession>A0A9W6TBF9</accession>
<dbReference type="GO" id="GO:0030030">
    <property type="term" value="P:cell projection organization"/>
    <property type="evidence" value="ECO:0007669"/>
    <property type="project" value="UniProtKB-KW"/>
</dbReference>
<keyword evidence="5 8" id="KW-0175">Coiled coil</keyword>
<feature type="compositionally biased region" description="Basic and acidic residues" evidence="9">
    <location>
        <begin position="1819"/>
        <end position="1830"/>
    </location>
</feature>
<evidence type="ECO:0000256" key="4">
    <source>
        <dbReference type="ARBA" id="ARBA00022794"/>
    </source>
</evidence>
<feature type="coiled-coil region" evidence="8">
    <location>
        <begin position="501"/>
        <end position="528"/>
    </location>
</feature>
<comment type="subcellular location">
    <subcellularLocation>
        <location evidence="1">Cytoplasm</location>
        <location evidence="1">Cytoskeleton</location>
        <location evidence="1">Cilium basal body</location>
    </subcellularLocation>
    <subcellularLocation>
        <location evidence="2">Cytoplasm</location>
        <location evidence="2">Cytoskeleton</location>
        <location evidence="2">Microtubule organizing center</location>
        <location evidence="2">Centrosome</location>
    </subcellularLocation>
</comment>
<evidence type="ECO:0000256" key="9">
    <source>
        <dbReference type="SAM" id="MobiDB-lite"/>
    </source>
</evidence>
<dbReference type="OrthoDB" id="73291at2759"/>
<gene>
    <name evidence="10" type="ORF">Plil01_000210700</name>
</gene>
<feature type="coiled-coil region" evidence="8">
    <location>
        <begin position="1211"/>
        <end position="1245"/>
    </location>
</feature>
<reference evidence="10" key="1">
    <citation type="submission" date="2023-04" db="EMBL/GenBank/DDBJ databases">
        <title>Phytophthora lilii NBRC 32176.</title>
        <authorList>
            <person name="Ichikawa N."/>
            <person name="Sato H."/>
            <person name="Tonouchi N."/>
        </authorList>
    </citation>
    <scope>NUCLEOTIDE SEQUENCE</scope>
    <source>
        <strain evidence="10">NBRC 32176</strain>
    </source>
</reference>
<keyword evidence="7" id="KW-0966">Cell projection</keyword>
<dbReference type="Proteomes" id="UP001165083">
    <property type="component" value="Unassembled WGS sequence"/>
</dbReference>
<organism evidence="10 11">
    <name type="scientific">Phytophthora lilii</name>
    <dbReference type="NCBI Taxonomy" id="2077276"/>
    <lineage>
        <taxon>Eukaryota</taxon>
        <taxon>Sar</taxon>
        <taxon>Stramenopiles</taxon>
        <taxon>Oomycota</taxon>
        <taxon>Peronosporomycetes</taxon>
        <taxon>Peronosporales</taxon>
        <taxon>Peronosporaceae</taxon>
        <taxon>Phytophthora</taxon>
    </lineage>
</organism>
<evidence type="ECO:0000256" key="8">
    <source>
        <dbReference type="SAM" id="Coils"/>
    </source>
</evidence>
<dbReference type="PANTHER" id="PTHR18879:SF20">
    <property type="entry name" value="CENTROSOMAL PROTEIN OF 290 KDA"/>
    <property type="match status" value="1"/>
</dbReference>
<evidence type="ECO:0000313" key="11">
    <source>
        <dbReference type="Proteomes" id="UP001165083"/>
    </source>
</evidence>
<keyword evidence="4" id="KW-0970">Cilium biogenesis/degradation</keyword>
<feature type="region of interest" description="Disordered" evidence="9">
    <location>
        <begin position="2023"/>
        <end position="2052"/>
    </location>
</feature>
<evidence type="ECO:0000256" key="2">
    <source>
        <dbReference type="ARBA" id="ARBA00004300"/>
    </source>
</evidence>
<dbReference type="GO" id="GO:0005813">
    <property type="term" value="C:centrosome"/>
    <property type="evidence" value="ECO:0007669"/>
    <property type="project" value="UniProtKB-SubCell"/>
</dbReference>
<keyword evidence="11" id="KW-1185">Reference proteome</keyword>
<dbReference type="InterPro" id="IPR026201">
    <property type="entry name" value="Cep290"/>
</dbReference>
<feature type="region of interest" description="Disordered" evidence="9">
    <location>
        <begin position="92"/>
        <end position="111"/>
    </location>
</feature>
<evidence type="ECO:0000256" key="6">
    <source>
        <dbReference type="ARBA" id="ARBA00023212"/>
    </source>
</evidence>
<feature type="compositionally biased region" description="Basic and acidic residues" evidence="9">
    <location>
        <begin position="101"/>
        <end position="111"/>
    </location>
</feature>
<evidence type="ECO:0000256" key="7">
    <source>
        <dbReference type="ARBA" id="ARBA00023273"/>
    </source>
</evidence>
<feature type="coiled-coil region" evidence="8">
    <location>
        <begin position="1315"/>
        <end position="1342"/>
    </location>
</feature>
<feature type="compositionally biased region" description="Polar residues" evidence="9">
    <location>
        <begin position="2353"/>
        <end position="2364"/>
    </location>
</feature>
<feature type="coiled-coil region" evidence="8">
    <location>
        <begin position="1369"/>
        <end position="1410"/>
    </location>
</feature>
<feature type="compositionally biased region" description="Acidic residues" evidence="9">
    <location>
        <begin position="749"/>
        <end position="765"/>
    </location>
</feature>
<feature type="region of interest" description="Disordered" evidence="9">
    <location>
        <begin position="1805"/>
        <end position="1832"/>
    </location>
</feature>
<feature type="region of interest" description="Disordered" evidence="9">
    <location>
        <begin position="2344"/>
        <end position="2364"/>
    </location>
</feature>
<comment type="caution">
    <text evidence="10">The sequence shown here is derived from an EMBL/GenBank/DDBJ whole genome shotgun (WGS) entry which is preliminary data.</text>
</comment>
<evidence type="ECO:0000256" key="3">
    <source>
        <dbReference type="ARBA" id="ARBA00022490"/>
    </source>
</evidence>
<feature type="region of interest" description="Disordered" evidence="9">
    <location>
        <begin position="1759"/>
        <end position="1790"/>
    </location>
</feature>
<evidence type="ECO:0000256" key="1">
    <source>
        <dbReference type="ARBA" id="ARBA00004120"/>
    </source>
</evidence>
<name>A0A9W6TBF9_9STRA</name>
<proteinExistence type="predicted"/>
<feature type="coiled-coil region" evidence="8">
    <location>
        <begin position="897"/>
        <end position="977"/>
    </location>
</feature>
<feature type="compositionally biased region" description="Low complexity" evidence="9">
    <location>
        <begin position="283"/>
        <end position="294"/>
    </location>
</feature>
<evidence type="ECO:0000313" key="10">
    <source>
        <dbReference type="EMBL" id="GMF11401.1"/>
    </source>
</evidence>
<keyword evidence="3" id="KW-0963">Cytoplasm</keyword>
<feature type="region of interest" description="Disordered" evidence="9">
    <location>
        <begin position="283"/>
        <end position="315"/>
    </location>
</feature>
<dbReference type="PANTHER" id="PTHR18879">
    <property type="entry name" value="CENTROSOMAL PROTEIN OF 290 KDA"/>
    <property type="match status" value="1"/>
</dbReference>
<feature type="compositionally biased region" description="Basic and acidic residues" evidence="9">
    <location>
        <begin position="1775"/>
        <end position="1790"/>
    </location>
</feature>
<sequence>MATAADETARCARADCTALREELGLLRGDLLELEGENETLHEQLAALQTDASARELQTQQQLLQKDADVVRLSETVAALTLQLQQHLDAMQNDTPQSAKASPEKARSDPVEQKLKALETQNQELESKVKDLQEQVQREATAGLKAQRQEALVAEESKDKRSELYTTLKENEMLRDEVVEAQETLENMTQQVKEYQASMQALQDQLEAYRDAVDEQTLEITQLHAKVEQLEQEKISVEAKLIEMDERESDVDAQMNDAKAKFEMEKTVLVAELDELRRKLKQQQMLHEQQQQQLQESKKTAKDEEEEDLVRGNPNDTMEDLEKQLEMLQELRIRDKSTILELNQRILQQQSDLESLAEHLNVEAVVESAVQTALQKQKSKLENLEQENATLKRRLKEERELVRDLELRQGLVEKQLVEAEEWNAKYEQEAGLEDVVKYQKKLRAQLEQQQQMNIKLRQAMNEQVEAAGKLHVAFQRLKAEAGKPPTFEYDDLTIADHLKGQLAINEAVSKQMEIQIHELEAERLRFLQKLRDQARLAGHKLYEQHGLTTEQWSAVEEFIDRVKHTPEVANRLLQTNCEPVEVYNDEDQSIRRVKSQQIAMEELERKLDVRCEENAILLKDIERLQSELEVAQEKHLSPVSLQPVTTAEDGRGELLRALESAKSKSQRQEGVIYHLRAEIASLRKEREQYSGKKEIPSPNVSSVHLDHAPEATQEKVVSELHTQAYAETQTSARVNKESPKKPIAQYQDYQDVDADSEVSLPTEEESTVTSKNKMVVLRQSKRITDKQSSSEQGRGEEWSNHADNIALVVAKAIEAQFAILQAQTGSLMNSLSTASPSEVSPTSPQKAAAIEKDGIEVKSFVVTKPVSPRSPMPQREVDSIAFESEDEMIQQVDFLRELNVCLDELVATEARNEELQHQLHQHEEVFQSLMDQHTILYHHFFQMHAQYTNAEIRLRNELDQLAQDNEDYKIKCQRYEAGLHLLGAQGQQTGIMNDALISGNETQLRSEVIELTRKVAAYEVNETRLKRKYQQLHTEWRSSTEHNKLLQREWSEMEKTLKYRVLYLETWKQGADEMMERMEKTLEKSVLRDFAEKQQRAMTDVLMKYNLLSENYAKMHVKYLEMYDLPAQLSRVQHSLMVLQAEKSSRSGSGDAGAVSSVSDPGILQERINQLENELQAQTEHVKELEASYQNALFHDNELVQRPASEENYGGENELRKENTLLYERINEVEQLYESLALECAKYKDIASLAASQASVLTKRAAQEQGNREQQDEQLRDLMASSEDHAIVGELQHQLMQIKATYQQFLVQYDLITESQQQTLLKNQRLELEMEKKAQEFSTVREKSSDKLQILESAIGQVKERDWIARNTKWETFRKRLDALEDEMQVEQQRRKQLEKDLEEKQAQLPLLELKQQRGNQSEVGRLKSRVDALETRERLLMGQLEAAAKATGSKEKEPRLQIELRETKALNEDLMHQLEAIQNRVSELLRMNGELEAEKRKLRSKYEDLELDLQYARSGLTSAERREPDNQRELEHGSSHSPLMRQKVGLYEKDQAELQQAAQATIASLKQLVEEKNTLINEYQRKLAVIRASSAQDKAQDRLETTQLNKKLYEENQRMIGQLKEAMSTISNMERSGKSRQALQAAQERHDHVLQEWKQAEVSLEGAKQSIRELQMEREVLRNERDLAEARAGEALEEIVLLKEKLADCERHNQKQEHQVDFVKREVAKKEEKLKLLRDAIIKMKEEFLKAEDRHAIEIAKAQHSMHQDFNARKRKEKEKRVEEEDEWREEKKRLQSQVQMLREKLAILKKKHDQQQRRKTKADREEKEEKDGASEADLQFLKEEIERLKQLLKEKVVNEARAVEDLEKKIKVLQAQNLALREASTQAPAVPLDVQNDKAKREKLEGERKLQRRVDILMLRLKEKQADVASKESELERCYEKTSRLEAELQAQQTRIEKERLALTSTPSAVATVSAKQQVEELERQNSFLQETLTLKRKEWEESFTGQMEKYEAQLQRLRRRLVQHGISSNEDDDDESDDTRSRGPNSQLQREEQRFLVGQEVQEELLALGEVLRSKEQELVAKDTKLLDLELEVESLRLEYKRLQRNSQRRSGGPFSNNDAPTQRRGAKGNASGSKGSSWAQERLELEEVIENMKKVIEKLRAENEKLKKAAAKQAMVSPERLDSMRRKLKEQKDIRERLEAQVEKLQLESGELKKDKLKLQQKLRAKMASSTTSKNESSALEIQLKEKDRQLVEAEQELAGLQHQVLQLELQLERSPRTDDNANNQHEQEERIKELQAQVLELEDENTKLTNELAAFDEDFFEEIEDLKYKYAQAVRDKRQLEKRFARAAAGGTSPVSTTSRHSRS</sequence>